<evidence type="ECO:0000256" key="1">
    <source>
        <dbReference type="SAM" id="Phobius"/>
    </source>
</evidence>
<proteinExistence type="predicted"/>
<feature type="transmembrane region" description="Helical" evidence="1">
    <location>
        <begin position="66"/>
        <end position="87"/>
    </location>
</feature>
<feature type="transmembrane region" description="Helical" evidence="1">
    <location>
        <begin position="36"/>
        <end position="54"/>
    </location>
</feature>
<keyword evidence="1" id="KW-1133">Transmembrane helix</keyword>
<keyword evidence="3" id="KW-1185">Reference proteome</keyword>
<evidence type="ECO:0000313" key="2">
    <source>
        <dbReference type="EMBL" id="UUI03457.1"/>
    </source>
</evidence>
<reference evidence="2" key="1">
    <citation type="submission" date="2022-07" db="EMBL/GenBank/DDBJ databases">
        <title>FELIX.</title>
        <authorList>
            <person name="Wan K.H."/>
            <person name="Park S."/>
            <person name="Lawrence Q."/>
            <person name="Eichenberger J.P."/>
            <person name="Booth B.W."/>
            <person name="Piaggio A.J."/>
            <person name="Chandler J.C."/>
            <person name="Franklin A.B."/>
            <person name="Celniker S.E."/>
        </authorList>
    </citation>
    <scope>NUCLEOTIDE SEQUENCE</scope>
    <source>
        <strain evidence="2">QA-1986 374</strain>
    </source>
</reference>
<sequence length="291" mass="33347">MTKTKWILLMLGIMDLILIVIHYTDYILLFLKPTGYVIPMVINLVVLTVIGFRAKLPIPSNLPKVWTIAGLFIFIPILLVHGFMVGLRGYSYTKIDSPYDQPPLAIVYRDFTLGETTYYYDFYKTKFGFFGKQLEDQSFSMVVQGTDHPPGGADAESALGLGDEEWLTANSVRFYTWRGTEDIYLDASQASTETEETEETENMEEVIEQFMDKAEKKESGQTISVNGNTLTIRYDEAADQEWIDITNENGTGDIPAQQCSSIVRNEERGYYMLEECTHQWEYSLYPIDEKR</sequence>
<dbReference type="EMBL" id="CP101914">
    <property type="protein sequence ID" value="UUI03457.1"/>
    <property type="molecule type" value="Genomic_DNA"/>
</dbReference>
<feature type="transmembrane region" description="Helical" evidence="1">
    <location>
        <begin position="6"/>
        <end position="24"/>
    </location>
</feature>
<organism evidence="2 3">
    <name type="scientific">Oceanobacillus jeddahense</name>
    <dbReference type="NCBI Taxonomy" id="1462527"/>
    <lineage>
        <taxon>Bacteria</taxon>
        <taxon>Bacillati</taxon>
        <taxon>Bacillota</taxon>
        <taxon>Bacilli</taxon>
        <taxon>Bacillales</taxon>
        <taxon>Bacillaceae</taxon>
        <taxon>Oceanobacillus</taxon>
    </lineage>
</organism>
<protein>
    <submittedName>
        <fullName evidence="2">Uncharacterized protein</fullName>
    </submittedName>
</protein>
<gene>
    <name evidence="2" type="ORF">NP439_01750</name>
</gene>
<dbReference type="RefSeq" id="WP_256708527.1">
    <property type="nucleotide sequence ID" value="NZ_CP101914.1"/>
</dbReference>
<keyword evidence="1" id="KW-0472">Membrane</keyword>
<dbReference type="Proteomes" id="UP001059773">
    <property type="component" value="Chromosome"/>
</dbReference>
<accession>A0ABY5JX82</accession>
<evidence type="ECO:0000313" key="3">
    <source>
        <dbReference type="Proteomes" id="UP001059773"/>
    </source>
</evidence>
<name>A0ABY5JX82_9BACI</name>
<keyword evidence="1" id="KW-0812">Transmembrane</keyword>